<gene>
    <name evidence="2" type="ORF">AVDCRST_MAG36-1080</name>
</gene>
<feature type="non-terminal residue" evidence="2">
    <location>
        <position position="32"/>
    </location>
</feature>
<accession>A0A6J4LNY5</accession>
<name>A0A6J4LNY5_9ACTN</name>
<dbReference type="EMBL" id="CADCUH010000064">
    <property type="protein sequence ID" value="CAA9334112.1"/>
    <property type="molecule type" value="Genomic_DNA"/>
</dbReference>
<evidence type="ECO:0000256" key="1">
    <source>
        <dbReference type="SAM" id="MobiDB-lite"/>
    </source>
</evidence>
<evidence type="ECO:0000313" key="2">
    <source>
        <dbReference type="EMBL" id="CAA9334112.1"/>
    </source>
</evidence>
<feature type="compositionally biased region" description="Low complexity" evidence="1">
    <location>
        <begin position="16"/>
        <end position="32"/>
    </location>
</feature>
<protein>
    <submittedName>
        <fullName evidence="2">Uncharacterized protein</fullName>
    </submittedName>
</protein>
<sequence>CTAPIPTTPNRHRTLSPADTSPPSTPSTPATT</sequence>
<reference evidence="2" key="1">
    <citation type="submission" date="2020-02" db="EMBL/GenBank/DDBJ databases">
        <authorList>
            <person name="Meier V. D."/>
        </authorList>
    </citation>
    <scope>NUCLEOTIDE SEQUENCE</scope>
    <source>
        <strain evidence="2">AVDCRST_MAG36</strain>
    </source>
</reference>
<organism evidence="2">
    <name type="scientific">uncultured Nocardioidaceae bacterium</name>
    <dbReference type="NCBI Taxonomy" id="253824"/>
    <lineage>
        <taxon>Bacteria</taxon>
        <taxon>Bacillati</taxon>
        <taxon>Actinomycetota</taxon>
        <taxon>Actinomycetes</taxon>
        <taxon>Propionibacteriales</taxon>
        <taxon>Nocardioidaceae</taxon>
        <taxon>environmental samples</taxon>
    </lineage>
</organism>
<feature type="non-terminal residue" evidence="2">
    <location>
        <position position="1"/>
    </location>
</feature>
<dbReference type="AlphaFoldDB" id="A0A6J4LNY5"/>
<proteinExistence type="predicted"/>
<feature type="region of interest" description="Disordered" evidence="1">
    <location>
        <begin position="1"/>
        <end position="32"/>
    </location>
</feature>